<protein>
    <submittedName>
        <fullName evidence="2">HDC11057</fullName>
    </submittedName>
</protein>
<evidence type="ECO:0000313" key="2">
    <source>
        <dbReference type="EMBL" id="DAA03075.1"/>
    </source>
</evidence>
<name>Q6IKY4_DROME</name>
<dbReference type="EMBL" id="BK002232">
    <property type="protein sequence ID" value="DAA03075.1"/>
    <property type="molecule type" value="Genomic_DNA"/>
</dbReference>
<accession>Q6IKY4</accession>
<organism evidence="2">
    <name type="scientific">Drosophila melanogaster</name>
    <name type="common">Fruit fly</name>
    <dbReference type="NCBI Taxonomy" id="7227"/>
    <lineage>
        <taxon>Eukaryota</taxon>
        <taxon>Metazoa</taxon>
        <taxon>Ecdysozoa</taxon>
        <taxon>Arthropoda</taxon>
        <taxon>Hexapoda</taxon>
        <taxon>Insecta</taxon>
        <taxon>Pterygota</taxon>
        <taxon>Neoptera</taxon>
        <taxon>Endopterygota</taxon>
        <taxon>Diptera</taxon>
        <taxon>Brachycera</taxon>
        <taxon>Muscomorpha</taxon>
        <taxon>Ephydroidea</taxon>
        <taxon>Drosophilidae</taxon>
        <taxon>Drosophila</taxon>
        <taxon>Sophophora</taxon>
    </lineage>
</organism>
<feature type="compositionally biased region" description="Gly residues" evidence="1">
    <location>
        <begin position="25"/>
        <end position="41"/>
    </location>
</feature>
<sequence>MYVALREKRRKANALRRHKVSCGEECGGMGRGGTGSGGKGQAKGNARTSTTAGRRKQEP</sequence>
<proteinExistence type="predicted"/>
<gene>
    <name evidence="2" type="ORF">HDC11057</name>
</gene>
<evidence type="ECO:0000256" key="1">
    <source>
        <dbReference type="SAM" id="MobiDB-lite"/>
    </source>
</evidence>
<dbReference type="AlphaFoldDB" id="Q6IKY4"/>
<feature type="region of interest" description="Disordered" evidence="1">
    <location>
        <begin position="22"/>
        <end position="59"/>
    </location>
</feature>
<reference evidence="2" key="1">
    <citation type="journal article" date="2003" name="Genome Biol.">
        <title>An integrated gene annotation and transcriptional profiling approach towards the full gene content of the Drosophila genome.</title>
        <authorList>
            <person name="Hild M."/>
            <person name="Beckmann B."/>
            <person name="Haas S.A."/>
            <person name="Koch B."/>
            <person name="Solovyev V."/>
            <person name="Busold C."/>
            <person name="Fellenberg K."/>
            <person name="Boutros M."/>
            <person name="Vingron M."/>
            <person name="Sauer F."/>
            <person name="Hoheisel J.D."/>
            <person name="Paro R."/>
        </authorList>
    </citation>
    <scope>NUCLEOTIDE SEQUENCE</scope>
</reference>